<protein>
    <submittedName>
        <fullName evidence="1">Putative diaminopimelate decarboxylase, chloroplastic</fullName>
    </submittedName>
</protein>
<proteinExistence type="predicted"/>
<reference evidence="1 2" key="1">
    <citation type="journal article" date="2018" name="Nat. Genet.">
        <title>Extensive intraspecific gene order and gene structural variations between Mo17 and other maize genomes.</title>
        <authorList>
            <person name="Sun S."/>
            <person name="Zhou Y."/>
            <person name="Chen J."/>
            <person name="Shi J."/>
            <person name="Zhao H."/>
            <person name="Zhao H."/>
            <person name="Song W."/>
            <person name="Zhang M."/>
            <person name="Cui Y."/>
            <person name="Dong X."/>
            <person name="Liu H."/>
            <person name="Ma X."/>
            <person name="Jiao Y."/>
            <person name="Wang B."/>
            <person name="Wei X."/>
            <person name="Stein J.C."/>
            <person name="Glaubitz J.C."/>
            <person name="Lu F."/>
            <person name="Yu G."/>
            <person name="Liang C."/>
            <person name="Fengler K."/>
            <person name="Li B."/>
            <person name="Rafalski A."/>
            <person name="Schnable P.S."/>
            <person name="Ware D.H."/>
            <person name="Buckler E.S."/>
            <person name="Lai J."/>
        </authorList>
    </citation>
    <scope>NUCLEOTIDE SEQUENCE [LARGE SCALE GENOMIC DNA]</scope>
    <source>
        <strain evidence="2">cv. Missouri 17</strain>
        <tissue evidence="1">Seedling</tissue>
    </source>
</reference>
<accession>A0A3L6EDD8</accession>
<dbReference type="EMBL" id="NCVQ01000007">
    <property type="protein sequence ID" value="PWZ19054.1"/>
    <property type="molecule type" value="Genomic_DNA"/>
</dbReference>
<evidence type="ECO:0000313" key="2">
    <source>
        <dbReference type="Proteomes" id="UP000251960"/>
    </source>
</evidence>
<dbReference type="AlphaFoldDB" id="A0A3L6EDD8"/>
<organism evidence="1 2">
    <name type="scientific">Zea mays</name>
    <name type="common">Maize</name>
    <dbReference type="NCBI Taxonomy" id="4577"/>
    <lineage>
        <taxon>Eukaryota</taxon>
        <taxon>Viridiplantae</taxon>
        <taxon>Streptophyta</taxon>
        <taxon>Embryophyta</taxon>
        <taxon>Tracheophyta</taxon>
        <taxon>Spermatophyta</taxon>
        <taxon>Magnoliopsida</taxon>
        <taxon>Liliopsida</taxon>
        <taxon>Poales</taxon>
        <taxon>Poaceae</taxon>
        <taxon>PACMAD clade</taxon>
        <taxon>Panicoideae</taxon>
        <taxon>Andropogonodae</taxon>
        <taxon>Andropogoneae</taxon>
        <taxon>Tripsacinae</taxon>
        <taxon>Zea</taxon>
    </lineage>
</organism>
<comment type="caution">
    <text evidence="1">The sequence shown here is derived from an EMBL/GenBank/DDBJ whole genome shotgun (WGS) entry which is preliminary data.</text>
</comment>
<sequence length="109" mass="12725">MHDVQDLPVAGQHRLQEQLHHHQEPSLQGHRTIRQGWRFLGKDRELPSSNAWELDWMFMLQVYCLLHEHGIHLQPEVDATTVEEDGSIVKIGHGEKLHEYMKFFDGLPG</sequence>
<evidence type="ECO:0000313" key="1">
    <source>
        <dbReference type="EMBL" id="PWZ19054.1"/>
    </source>
</evidence>
<dbReference type="Proteomes" id="UP000251960">
    <property type="component" value="Chromosome 6"/>
</dbReference>
<gene>
    <name evidence="1" type="primary">LYSA_5</name>
    <name evidence="1" type="ORF">Zm00014a_006370</name>
</gene>
<name>A0A3L6EDD8_MAIZE</name>